<feature type="binding site" evidence="7">
    <location>
        <position position="75"/>
    </location>
    <ligand>
        <name>tRNA</name>
        <dbReference type="ChEBI" id="CHEBI:17843"/>
    </ligand>
</feature>
<evidence type="ECO:0000256" key="5">
    <source>
        <dbReference type="ARBA" id="ARBA00038063"/>
    </source>
</evidence>
<comment type="similarity">
    <text evidence="5 7 9">Belongs to the PTH family.</text>
</comment>
<comment type="function">
    <text evidence="7">Catalyzes the release of premature peptidyl moieties from peptidyl-tRNA molecules trapped in stalled 50S ribosomal subunits, and thus maintains levels of free tRNAs and 50S ribosomes.</text>
</comment>
<dbReference type="PROSITE" id="PS01195">
    <property type="entry name" value="PEPT_TRNA_HYDROL_1"/>
    <property type="match status" value="1"/>
</dbReference>
<dbReference type="RefSeq" id="WP_379876439.1">
    <property type="nucleotide sequence ID" value="NZ_JBHRTS010000004.1"/>
</dbReference>
<dbReference type="GO" id="GO:0004045">
    <property type="term" value="F:peptidyl-tRNA hydrolase activity"/>
    <property type="evidence" value="ECO:0007669"/>
    <property type="project" value="UniProtKB-EC"/>
</dbReference>
<feature type="active site" description="Proton acceptor" evidence="7">
    <location>
        <position position="29"/>
    </location>
</feature>
<feature type="binding site" evidence="7">
    <location>
        <position position="77"/>
    </location>
    <ligand>
        <name>tRNA</name>
        <dbReference type="ChEBI" id="CHEBI:17843"/>
    </ligand>
</feature>
<proteinExistence type="inferred from homology"/>
<dbReference type="InterPro" id="IPR036416">
    <property type="entry name" value="Pept_tRNA_hydro_sf"/>
</dbReference>
<protein>
    <recommendedName>
        <fullName evidence="6 7">Peptidyl-tRNA hydrolase</fullName>
        <shortName evidence="7">Pth</shortName>
        <ecNumber evidence="1 7">3.1.1.29</ecNumber>
    </recommendedName>
</protein>
<comment type="caution">
    <text evidence="10">The sequence shown here is derived from an EMBL/GenBank/DDBJ whole genome shotgun (WGS) entry which is preliminary data.</text>
</comment>
<keyword evidence="4 7" id="KW-0694">RNA-binding</keyword>
<dbReference type="NCBIfam" id="TIGR00447">
    <property type="entry name" value="pth"/>
    <property type="match status" value="1"/>
</dbReference>
<sequence length="201" mass="22361">MSSSPLHTDFMKVIFGLGNPGEKYQHTRHNAGFWYADLLADKYHGVFKTEKKFKAEVATIDILNHKVFLVKPQTFMNCSGQSVIPFVNFYRIKPENVLVAYDELDIAAGTAKLKKSGGHGGHNGLRDIIPGLGPDFRRLRIGIGHPGDKSKVTPWVLGRPSLDDIIMIERCLDRCVAITDDLVTGAWDRAMKSLHTADADK</sequence>
<keyword evidence="11" id="KW-1185">Reference proteome</keyword>
<dbReference type="CDD" id="cd00462">
    <property type="entry name" value="PTH"/>
    <property type="match status" value="1"/>
</dbReference>
<evidence type="ECO:0000256" key="7">
    <source>
        <dbReference type="HAMAP-Rule" id="MF_00083"/>
    </source>
</evidence>
<feature type="site" description="Discriminates between blocked and unblocked aminoacyl-tRNA" evidence="7">
    <location>
        <position position="19"/>
    </location>
</feature>
<dbReference type="EC" id="3.1.1.29" evidence="1 7"/>
<dbReference type="InterPro" id="IPR018171">
    <property type="entry name" value="Pept_tRNA_hydro_CS"/>
</dbReference>
<dbReference type="Pfam" id="PF01195">
    <property type="entry name" value="Pept_tRNA_hydro"/>
    <property type="match status" value="1"/>
</dbReference>
<name>A0ABV7J8X2_9GAMM</name>
<keyword evidence="2 7" id="KW-0820">tRNA-binding</keyword>
<reference evidence="11" key="1">
    <citation type="journal article" date="2019" name="Int. J. Syst. Evol. Microbiol.">
        <title>The Global Catalogue of Microorganisms (GCM) 10K type strain sequencing project: providing services to taxonomists for standard genome sequencing and annotation.</title>
        <authorList>
            <consortium name="The Broad Institute Genomics Platform"/>
            <consortium name="The Broad Institute Genome Sequencing Center for Infectious Disease"/>
            <person name="Wu L."/>
            <person name="Ma J."/>
        </authorList>
    </citation>
    <scope>NUCLEOTIDE SEQUENCE [LARGE SCALE GENOMIC DNA]</scope>
    <source>
        <strain evidence="11">KCTC 42953</strain>
    </source>
</reference>
<dbReference type="EMBL" id="JBHRTS010000004">
    <property type="protein sequence ID" value="MFC3194566.1"/>
    <property type="molecule type" value="Genomic_DNA"/>
</dbReference>
<evidence type="ECO:0000313" key="10">
    <source>
        <dbReference type="EMBL" id="MFC3194566.1"/>
    </source>
</evidence>
<dbReference type="PANTHER" id="PTHR17224">
    <property type="entry name" value="PEPTIDYL-TRNA HYDROLASE"/>
    <property type="match status" value="1"/>
</dbReference>
<keyword evidence="7" id="KW-0963">Cytoplasm</keyword>
<evidence type="ECO:0000256" key="9">
    <source>
        <dbReference type="RuleBase" id="RU004320"/>
    </source>
</evidence>
<dbReference type="SUPFAM" id="SSF53178">
    <property type="entry name" value="Peptidyl-tRNA hydrolase-like"/>
    <property type="match status" value="1"/>
</dbReference>
<gene>
    <name evidence="7 10" type="primary">pth</name>
    <name evidence="10" type="ORF">ACFODZ_09990</name>
</gene>
<evidence type="ECO:0000256" key="6">
    <source>
        <dbReference type="ARBA" id="ARBA00050038"/>
    </source>
</evidence>
<evidence type="ECO:0000256" key="1">
    <source>
        <dbReference type="ARBA" id="ARBA00013260"/>
    </source>
</evidence>
<comment type="subunit">
    <text evidence="7">Monomer.</text>
</comment>
<comment type="subcellular location">
    <subcellularLocation>
        <location evidence="7">Cytoplasm</location>
    </subcellularLocation>
</comment>
<dbReference type="PANTHER" id="PTHR17224:SF1">
    <property type="entry name" value="PEPTIDYL-TRNA HYDROLASE"/>
    <property type="match status" value="1"/>
</dbReference>
<evidence type="ECO:0000313" key="11">
    <source>
        <dbReference type="Proteomes" id="UP001595533"/>
    </source>
</evidence>
<accession>A0ABV7J8X2</accession>
<feature type="binding site" evidence="7">
    <location>
        <position position="24"/>
    </location>
    <ligand>
        <name>tRNA</name>
        <dbReference type="ChEBI" id="CHEBI:17843"/>
    </ligand>
</feature>
<dbReference type="Gene3D" id="3.40.50.1470">
    <property type="entry name" value="Peptidyl-tRNA hydrolase"/>
    <property type="match status" value="1"/>
</dbReference>
<dbReference type="Proteomes" id="UP001595533">
    <property type="component" value="Unassembled WGS sequence"/>
</dbReference>
<keyword evidence="3 7" id="KW-0378">Hydrolase</keyword>
<evidence type="ECO:0000256" key="3">
    <source>
        <dbReference type="ARBA" id="ARBA00022801"/>
    </source>
</evidence>
<evidence type="ECO:0000256" key="4">
    <source>
        <dbReference type="ARBA" id="ARBA00022884"/>
    </source>
</evidence>
<comment type="function">
    <text evidence="7">Hydrolyzes ribosome-free peptidyl-tRNAs (with 1 or more amino acids incorporated), which drop off the ribosome during protein synthesis, or as a result of ribosome stalling.</text>
</comment>
<dbReference type="PROSITE" id="PS01196">
    <property type="entry name" value="PEPT_TRNA_HYDROL_2"/>
    <property type="match status" value="1"/>
</dbReference>
<dbReference type="InterPro" id="IPR001328">
    <property type="entry name" value="Pept_tRNA_hydro"/>
</dbReference>
<dbReference type="HAMAP" id="MF_00083">
    <property type="entry name" value="Pept_tRNA_hydro_bact"/>
    <property type="match status" value="1"/>
</dbReference>
<comment type="catalytic activity">
    <reaction evidence="7 8">
        <text>an N-acyl-L-alpha-aminoacyl-tRNA + H2O = an N-acyl-L-amino acid + a tRNA + H(+)</text>
        <dbReference type="Rhea" id="RHEA:54448"/>
        <dbReference type="Rhea" id="RHEA-COMP:10123"/>
        <dbReference type="Rhea" id="RHEA-COMP:13883"/>
        <dbReference type="ChEBI" id="CHEBI:15377"/>
        <dbReference type="ChEBI" id="CHEBI:15378"/>
        <dbReference type="ChEBI" id="CHEBI:59874"/>
        <dbReference type="ChEBI" id="CHEBI:78442"/>
        <dbReference type="ChEBI" id="CHEBI:138191"/>
        <dbReference type="EC" id="3.1.1.29"/>
    </reaction>
</comment>
<feature type="binding site" evidence="7">
    <location>
        <position position="123"/>
    </location>
    <ligand>
        <name>tRNA</name>
        <dbReference type="ChEBI" id="CHEBI:17843"/>
    </ligand>
</feature>
<evidence type="ECO:0000256" key="8">
    <source>
        <dbReference type="RuleBase" id="RU000673"/>
    </source>
</evidence>
<evidence type="ECO:0000256" key="2">
    <source>
        <dbReference type="ARBA" id="ARBA00022555"/>
    </source>
</evidence>
<organism evidence="10 11">
    <name type="scientific">Marinicella sediminis</name>
    <dbReference type="NCBI Taxonomy" id="1792834"/>
    <lineage>
        <taxon>Bacteria</taxon>
        <taxon>Pseudomonadati</taxon>
        <taxon>Pseudomonadota</taxon>
        <taxon>Gammaproteobacteria</taxon>
        <taxon>Lysobacterales</taxon>
        <taxon>Marinicellaceae</taxon>
        <taxon>Marinicella</taxon>
    </lineage>
</organism>
<feature type="site" description="Stabilizes the basic form of H active site to accept a proton" evidence="7">
    <location>
        <position position="102"/>
    </location>
</feature>